<dbReference type="PROSITE" id="PS00028">
    <property type="entry name" value="ZINC_FINGER_C2H2_1"/>
    <property type="match status" value="1"/>
</dbReference>
<dbReference type="PANTHER" id="PTHR45749">
    <property type="match status" value="1"/>
</dbReference>
<dbReference type="PANTHER" id="PTHR45749:SF37">
    <property type="entry name" value="OS05G0311600 PROTEIN"/>
    <property type="match status" value="1"/>
</dbReference>
<dbReference type="InterPro" id="IPR025398">
    <property type="entry name" value="DUF4371"/>
</dbReference>
<reference evidence="1" key="1">
    <citation type="submission" date="2020-04" db="EMBL/GenBank/DDBJ databases">
        <authorList>
            <person name="Alioto T."/>
            <person name="Alioto T."/>
            <person name="Gomez Garrido J."/>
        </authorList>
    </citation>
    <scope>NUCLEOTIDE SEQUENCE</scope>
    <source>
        <strain evidence="1">A484AB</strain>
    </source>
</reference>
<protein>
    <submittedName>
        <fullName evidence="1">Zinc finger MYM-type 1-like, partial</fullName>
    </submittedName>
</protein>
<evidence type="ECO:0000313" key="2">
    <source>
        <dbReference type="Proteomes" id="UP001152795"/>
    </source>
</evidence>
<name>A0A7D9JWH5_PARCT</name>
<accession>A0A7D9JWH5</accession>
<dbReference type="EMBL" id="CACRXK020021969">
    <property type="protein sequence ID" value="CAB4036379.1"/>
    <property type="molecule type" value="Genomic_DNA"/>
</dbReference>
<evidence type="ECO:0000313" key="1">
    <source>
        <dbReference type="EMBL" id="CAB4036379.1"/>
    </source>
</evidence>
<proteinExistence type="predicted"/>
<dbReference type="Proteomes" id="UP001152795">
    <property type="component" value="Unassembled WGS sequence"/>
</dbReference>
<keyword evidence="2" id="KW-1185">Reference proteome</keyword>
<dbReference type="Pfam" id="PF14291">
    <property type="entry name" value="DUF4371"/>
    <property type="match status" value="1"/>
</dbReference>
<sequence>MGKEAQEMRARKSRRNVSCVNCDKTMSWEYFRNHHVPTVHNGKKVPVKIISTAKAPGSSSNIRNLFASSLTAAGAVQDEMDKTRTDNEAGNSKDATVVEPEVNENLDISFMNEGEELGDSCIITTNLKIETHLLALTIVSDEENVEDGQHVNTISDEESVEDAQTINTVSDKEDVGDGKDVYQLPTEDAQKYSPEFLLCAAGNLEHVAKTDILKCYGTRKSVRRDEKLLQDQREVISILLDISRTLARQGLAFRENENEDDGNFCQIVGLMSRHVPSLKGWLDSRAKRKYKTTYLSPESQNEFIKMLADECREMIDAEISKAPFTAVIADTTPDVSNDDQMAFVVRFVNEEGKPCERLLETKIVIDKTGAGLVKAILKAAQVRNADTTTIRRKSWMLAVLCWRYKRQETKDSLNRIRQGEEIRRTENAIDNEVQAACLFASQFNVDAEAEFQRIHRKRVPPRRLDANPETQTNMSMATFYRKEVLSRHNGGGVISKDKWPGGLI</sequence>
<dbReference type="OrthoDB" id="8817850at2759"/>
<dbReference type="AlphaFoldDB" id="A0A7D9JWH5"/>
<organism evidence="1 2">
    <name type="scientific">Paramuricea clavata</name>
    <name type="common">Red gorgonian</name>
    <name type="synonym">Violescent sea-whip</name>
    <dbReference type="NCBI Taxonomy" id="317549"/>
    <lineage>
        <taxon>Eukaryota</taxon>
        <taxon>Metazoa</taxon>
        <taxon>Cnidaria</taxon>
        <taxon>Anthozoa</taxon>
        <taxon>Octocorallia</taxon>
        <taxon>Malacalcyonacea</taxon>
        <taxon>Plexauridae</taxon>
        <taxon>Paramuricea</taxon>
    </lineage>
</organism>
<dbReference type="InterPro" id="IPR013087">
    <property type="entry name" value="Znf_C2H2_type"/>
</dbReference>
<gene>
    <name evidence="1" type="ORF">PACLA_8A066565</name>
</gene>
<comment type="caution">
    <text evidence="1">The sequence shown here is derived from an EMBL/GenBank/DDBJ whole genome shotgun (WGS) entry which is preliminary data.</text>
</comment>